<feature type="transmembrane region" description="Helical" evidence="7">
    <location>
        <begin position="92"/>
        <end position="112"/>
    </location>
</feature>
<evidence type="ECO:0000256" key="1">
    <source>
        <dbReference type="ARBA" id="ARBA00004651"/>
    </source>
</evidence>
<evidence type="ECO:0000256" key="3">
    <source>
        <dbReference type="ARBA" id="ARBA00022475"/>
    </source>
</evidence>
<dbReference type="OrthoDB" id="9783218at2"/>
<keyword evidence="2 7" id="KW-0813">Transport</keyword>
<comment type="caution">
    <text evidence="9">The sequence shown here is derived from an EMBL/GenBank/DDBJ whole genome shotgun (WGS) entry which is preliminary data.</text>
</comment>
<dbReference type="GO" id="GO:0055085">
    <property type="term" value="P:transmembrane transport"/>
    <property type="evidence" value="ECO:0007669"/>
    <property type="project" value="InterPro"/>
</dbReference>
<evidence type="ECO:0000256" key="7">
    <source>
        <dbReference type="RuleBase" id="RU363032"/>
    </source>
</evidence>
<dbReference type="Proteomes" id="UP000270927">
    <property type="component" value="Unassembled WGS sequence"/>
</dbReference>
<dbReference type="InterPro" id="IPR050366">
    <property type="entry name" value="BP-dependent_transpt_permease"/>
</dbReference>
<feature type="domain" description="ABC transmembrane type-1" evidence="8">
    <location>
        <begin position="83"/>
        <end position="272"/>
    </location>
</feature>
<organism evidence="9 10">
    <name type="scientific">Candidatus Cardinium hertigii</name>
    <dbReference type="NCBI Taxonomy" id="247481"/>
    <lineage>
        <taxon>Bacteria</taxon>
        <taxon>Pseudomonadati</taxon>
        <taxon>Bacteroidota</taxon>
        <taxon>Cytophagia</taxon>
        <taxon>Cytophagales</taxon>
        <taxon>Amoebophilaceae</taxon>
        <taxon>Candidatus Cardinium</taxon>
    </lineage>
</organism>
<evidence type="ECO:0000313" key="10">
    <source>
        <dbReference type="Proteomes" id="UP000270927"/>
    </source>
</evidence>
<proteinExistence type="inferred from homology"/>
<feature type="transmembrane region" description="Helical" evidence="7">
    <location>
        <begin position="118"/>
        <end position="142"/>
    </location>
</feature>
<dbReference type="PANTHER" id="PTHR43386:SF1">
    <property type="entry name" value="D,D-DIPEPTIDE TRANSPORT SYSTEM PERMEASE PROTEIN DDPC-RELATED"/>
    <property type="match status" value="1"/>
</dbReference>
<reference evidence="9 10" key="1">
    <citation type="submission" date="2018-09" db="EMBL/GenBank/DDBJ databases">
        <title>Comparative Genomics of Wolbachia-Cardinium Dual Endosymbiosis in a Plant-Parasitic Nematode.</title>
        <authorList>
            <person name="Brown A.M.V."/>
            <person name="Wasala S.K."/>
            <person name="Howe D.K."/>
            <person name="Peetz A.B."/>
            <person name="Zasada I.A."/>
            <person name="Denver D.R."/>
        </authorList>
    </citation>
    <scope>NUCLEOTIDE SEQUENCE [LARGE SCALE GENOMIC DNA]</scope>
    <source>
        <strain evidence="9 10">Pp_1</strain>
    </source>
</reference>
<feature type="transmembrane region" description="Helical" evidence="7">
    <location>
        <begin position="62"/>
        <end position="80"/>
    </location>
</feature>
<dbReference type="InterPro" id="IPR000515">
    <property type="entry name" value="MetI-like"/>
</dbReference>
<keyword evidence="4 7" id="KW-0812">Transmembrane</keyword>
<dbReference type="EMBL" id="RARA01000024">
    <property type="protein sequence ID" value="ROT47346.1"/>
    <property type="molecule type" value="Genomic_DNA"/>
</dbReference>
<evidence type="ECO:0000259" key="8">
    <source>
        <dbReference type="PROSITE" id="PS50928"/>
    </source>
</evidence>
<dbReference type="Pfam" id="PF00528">
    <property type="entry name" value="BPD_transp_1"/>
    <property type="match status" value="1"/>
</dbReference>
<name>A0A3N2QC17_9BACT</name>
<feature type="transmembrane region" description="Helical" evidence="7">
    <location>
        <begin position="192"/>
        <end position="216"/>
    </location>
</feature>
<keyword evidence="5 7" id="KW-1133">Transmembrane helix</keyword>
<dbReference type="AlphaFoldDB" id="A0A3N2QC17"/>
<protein>
    <submittedName>
        <fullName evidence="9">ABC transporter permease</fullName>
    </submittedName>
</protein>
<dbReference type="InterPro" id="IPR035906">
    <property type="entry name" value="MetI-like_sf"/>
</dbReference>
<comment type="similarity">
    <text evidence="7">Belongs to the binding-protein-dependent transport system permease family.</text>
</comment>
<feature type="transmembrane region" description="Helical" evidence="7">
    <location>
        <begin position="25"/>
        <end position="47"/>
    </location>
</feature>
<dbReference type="PANTHER" id="PTHR43386">
    <property type="entry name" value="OLIGOPEPTIDE TRANSPORT SYSTEM PERMEASE PROTEIN APPC"/>
    <property type="match status" value="1"/>
</dbReference>
<accession>A0A3N2QC17</accession>
<dbReference type="PROSITE" id="PS50928">
    <property type="entry name" value="ABC_TM1"/>
    <property type="match status" value="1"/>
</dbReference>
<dbReference type="CDD" id="cd06261">
    <property type="entry name" value="TM_PBP2"/>
    <property type="match status" value="1"/>
</dbReference>
<comment type="subcellular location">
    <subcellularLocation>
        <location evidence="1 7">Cell membrane</location>
        <topology evidence="1 7">Multi-pass membrane protein</topology>
    </subcellularLocation>
</comment>
<evidence type="ECO:0000256" key="6">
    <source>
        <dbReference type="ARBA" id="ARBA00023136"/>
    </source>
</evidence>
<sequence>MSDSLHQSVWNRVFIALISKKLTRFCLLILLSYVLIAVFTKIGWLAANWNTEVGASYEAPNWINYFGTDILGRSVLLKVIHGIEVAMSVGCIVALLVMVIGVMLGMLAGYFGGIVDEVVVWLYTVVGTIPTMILLMVVACAIGKGMQSICVGLTLAAWTDICRLVRGEVMRHKCREYVQAASAIGASNFRKLFVHILPNILPLIICEVSVVLQFAIKYEVILSYLGLGIQNKPSWGIMISDAKTELLQGIWWELFFSTMAMFLLVLVFNILADALRDALDPKLKG</sequence>
<keyword evidence="10" id="KW-1185">Reference proteome</keyword>
<keyword evidence="6 7" id="KW-0472">Membrane</keyword>
<dbReference type="Gene3D" id="1.10.3720.10">
    <property type="entry name" value="MetI-like"/>
    <property type="match status" value="1"/>
</dbReference>
<gene>
    <name evidence="9" type="ORF">EDM02_02815</name>
</gene>
<evidence type="ECO:0000313" key="9">
    <source>
        <dbReference type="EMBL" id="ROT47346.1"/>
    </source>
</evidence>
<feature type="transmembrane region" description="Helical" evidence="7">
    <location>
        <begin position="250"/>
        <end position="272"/>
    </location>
</feature>
<evidence type="ECO:0000256" key="2">
    <source>
        <dbReference type="ARBA" id="ARBA00022448"/>
    </source>
</evidence>
<evidence type="ECO:0000256" key="5">
    <source>
        <dbReference type="ARBA" id="ARBA00022989"/>
    </source>
</evidence>
<dbReference type="RefSeq" id="WP_123662875.1">
    <property type="nucleotide sequence ID" value="NZ_RARA01000024.1"/>
</dbReference>
<evidence type="ECO:0000256" key="4">
    <source>
        <dbReference type="ARBA" id="ARBA00022692"/>
    </source>
</evidence>
<keyword evidence="3" id="KW-1003">Cell membrane</keyword>
<dbReference type="GO" id="GO:0005886">
    <property type="term" value="C:plasma membrane"/>
    <property type="evidence" value="ECO:0007669"/>
    <property type="project" value="UniProtKB-SubCell"/>
</dbReference>
<dbReference type="SUPFAM" id="SSF161098">
    <property type="entry name" value="MetI-like"/>
    <property type="match status" value="1"/>
</dbReference>